<evidence type="ECO:0000313" key="12">
    <source>
        <dbReference type="Proteomes" id="UP000201728"/>
    </source>
</evidence>
<dbReference type="PANTHER" id="PTHR38035">
    <property type="entry name" value="UPF0070 PROTEIN YFGM"/>
    <property type="match status" value="1"/>
</dbReference>
<feature type="domain" description="Ancillary SecYEG translocon subunit/Cell division coordinator CpoB TPR" evidence="10">
    <location>
        <begin position="15"/>
        <end position="208"/>
    </location>
</feature>
<evidence type="ECO:0000256" key="9">
    <source>
        <dbReference type="SAM" id="Phobius"/>
    </source>
</evidence>
<dbReference type="GO" id="GO:0044877">
    <property type="term" value="F:protein-containing complex binding"/>
    <property type="evidence" value="ECO:0007669"/>
    <property type="project" value="InterPro"/>
</dbReference>
<evidence type="ECO:0000256" key="3">
    <source>
        <dbReference type="ARBA" id="ARBA00022692"/>
    </source>
</evidence>
<dbReference type="EMBL" id="CP016397">
    <property type="protein sequence ID" value="ASQ45843.1"/>
    <property type="molecule type" value="Genomic_DNA"/>
</dbReference>
<keyword evidence="12" id="KW-1185">Reference proteome</keyword>
<comment type="similarity">
    <text evidence="7">Belongs to the YfgM family.</text>
</comment>
<dbReference type="InterPro" id="IPR011990">
    <property type="entry name" value="TPR-like_helical_dom_sf"/>
</dbReference>
<sequence>MSVYMTEEEQLEAIKKWWQKYNSIITVALSIVLLAIAGYKYWSWHQYKVSMQASSTYERMMVAFSNQDNKSVRAYANQLIHDYDKTVYADAARLTLAKLYVGFDKYAKARENLEYVANHSTMQALKQVAKIRIARLFAAEKAYDKALAELTVVSDEAYMPVINELKGDIYAATGKYQQAINSYKEAITEVRTHGMGNLFLEMKTNELAALAQSMRKDNGNVQAA</sequence>
<keyword evidence="5 9" id="KW-0472">Membrane</keyword>
<keyword evidence="3 9" id="KW-0812">Transmembrane</keyword>
<dbReference type="OrthoDB" id="9789675at2"/>
<keyword evidence="4 9" id="KW-1133">Transmembrane helix</keyword>
<keyword evidence="2" id="KW-1003">Cell membrane</keyword>
<name>A0A222P1X6_9GAMM</name>
<proteinExistence type="inferred from homology"/>
<dbReference type="InterPro" id="IPR018704">
    <property type="entry name" value="SecYEG/CpoB_TPR"/>
</dbReference>
<gene>
    <name evidence="11" type="ORF">clem_06440</name>
</gene>
<dbReference type="Pfam" id="PF09976">
    <property type="entry name" value="TPR_21"/>
    <property type="match status" value="1"/>
</dbReference>
<dbReference type="InterPro" id="IPR026039">
    <property type="entry name" value="YfgM"/>
</dbReference>
<dbReference type="SUPFAM" id="SSF48452">
    <property type="entry name" value="TPR-like"/>
    <property type="match status" value="1"/>
</dbReference>
<evidence type="ECO:0000256" key="8">
    <source>
        <dbReference type="ARBA" id="ARBA00024235"/>
    </source>
</evidence>
<evidence type="ECO:0000256" key="6">
    <source>
        <dbReference type="ARBA" id="ARBA00023186"/>
    </source>
</evidence>
<evidence type="ECO:0000313" key="11">
    <source>
        <dbReference type="EMBL" id="ASQ45843.1"/>
    </source>
</evidence>
<dbReference type="PIRSF" id="PIRSF006170">
    <property type="entry name" value="YfgM"/>
    <property type="match status" value="1"/>
</dbReference>
<evidence type="ECO:0000256" key="7">
    <source>
        <dbReference type="ARBA" id="ARBA00024197"/>
    </source>
</evidence>
<keyword evidence="6" id="KW-0143">Chaperone</keyword>
<dbReference type="Gene3D" id="1.25.40.10">
    <property type="entry name" value="Tetratricopeptide repeat domain"/>
    <property type="match status" value="1"/>
</dbReference>
<evidence type="ECO:0000256" key="4">
    <source>
        <dbReference type="ARBA" id="ARBA00022989"/>
    </source>
</evidence>
<dbReference type="RefSeq" id="WP_094090860.1">
    <property type="nucleotide sequence ID" value="NZ_CP016397.1"/>
</dbReference>
<dbReference type="KEGG" id="lcd:clem_06440"/>
<evidence type="ECO:0000256" key="1">
    <source>
        <dbReference type="ARBA" id="ARBA00004401"/>
    </source>
</evidence>
<comment type="subcellular location">
    <subcellularLocation>
        <location evidence="1">Cell membrane</location>
        <topology evidence="1">Single-pass type II membrane protein</topology>
    </subcellularLocation>
</comment>
<evidence type="ECO:0000259" key="10">
    <source>
        <dbReference type="Pfam" id="PF09976"/>
    </source>
</evidence>
<dbReference type="Proteomes" id="UP000201728">
    <property type="component" value="Chromosome"/>
</dbReference>
<reference evidence="12" key="1">
    <citation type="submission" date="2016-07" db="EMBL/GenBank/DDBJ databases">
        <authorList>
            <person name="Florea S."/>
            <person name="Webb J.S."/>
            <person name="Jaromczyk J."/>
            <person name="Schardl C.L."/>
        </authorList>
    </citation>
    <scope>NUCLEOTIDE SEQUENCE [LARGE SCALE GENOMIC DNA]</scope>
    <source>
        <strain evidence="12">CDC-D5610</strain>
    </source>
</reference>
<feature type="transmembrane region" description="Helical" evidence="9">
    <location>
        <begin position="21"/>
        <end position="42"/>
    </location>
</feature>
<protein>
    <recommendedName>
        <fullName evidence="8">Ancillary SecYEG translocon subunit</fullName>
    </recommendedName>
</protein>
<evidence type="ECO:0000256" key="5">
    <source>
        <dbReference type="ARBA" id="ARBA00023136"/>
    </source>
</evidence>
<dbReference type="GO" id="GO:0005886">
    <property type="term" value="C:plasma membrane"/>
    <property type="evidence" value="ECO:0007669"/>
    <property type="project" value="UniProtKB-SubCell"/>
</dbReference>
<dbReference type="AlphaFoldDB" id="A0A222P1X6"/>
<evidence type="ECO:0000256" key="2">
    <source>
        <dbReference type="ARBA" id="ARBA00022475"/>
    </source>
</evidence>
<dbReference type="PANTHER" id="PTHR38035:SF1">
    <property type="entry name" value="ANCILLARY SECYEG TRANSLOCON SUBUNIT"/>
    <property type="match status" value="1"/>
</dbReference>
<accession>A0A222P1X6</accession>
<organism evidence="11 12">
    <name type="scientific">Legionella clemsonensis</name>
    <dbReference type="NCBI Taxonomy" id="1867846"/>
    <lineage>
        <taxon>Bacteria</taxon>
        <taxon>Pseudomonadati</taxon>
        <taxon>Pseudomonadota</taxon>
        <taxon>Gammaproteobacteria</taxon>
        <taxon>Legionellales</taxon>
        <taxon>Legionellaceae</taxon>
        <taxon>Legionella</taxon>
    </lineage>
</organism>